<feature type="active site" evidence="3">
    <location>
        <position position="155"/>
    </location>
</feature>
<dbReference type="PANTHER" id="PTHR48081">
    <property type="entry name" value="AB HYDROLASE SUPERFAMILY PROTEIN C4A8.06C"/>
    <property type="match status" value="1"/>
</dbReference>
<dbReference type="Proteomes" id="UP001597440">
    <property type="component" value="Unassembled WGS sequence"/>
</dbReference>
<sequence length="301" mass="33682">MILSEQTKKALAYIQHIEVPTDLNPWESGRAFYEKFIPLAGDKEAVFLVEEHTLLTNNQSIPVRIYRPDDHNDLPVIIYFHGGWFNAGNLETHDTPLRQLAKLSQSVIVSVAYRLAPEHPFPEGLDDCEFTVQWLIENASSLHVRPDQIIIAGDSAGGALAATITRKFRHKVAAQLLIYPVTDNTLSSASWTQFQNGPLLDLKGGIQAWEWYLQKEDDTCNPDAIPLLADDLEGLPPTFVAIAEYDPLKDEAVQYAEKLKASGVYVKLKLYRGTTHGFFQMGGVIDDAKSLMKDIVDFIES</sequence>
<dbReference type="PANTHER" id="PTHR48081:SF8">
    <property type="entry name" value="ALPHA_BETA HYDROLASE FOLD-3 DOMAIN-CONTAINING PROTEIN-RELATED"/>
    <property type="match status" value="1"/>
</dbReference>
<gene>
    <name evidence="5" type="ORF">ACFSQW_22635</name>
</gene>
<keyword evidence="2 5" id="KW-0378">Hydrolase</keyword>
<dbReference type="InterPro" id="IPR013094">
    <property type="entry name" value="AB_hydrolase_3"/>
</dbReference>
<dbReference type="PROSITE" id="PS01174">
    <property type="entry name" value="LIPASE_GDXG_SER"/>
    <property type="match status" value="1"/>
</dbReference>
<proteinExistence type="inferred from homology"/>
<dbReference type="InterPro" id="IPR033140">
    <property type="entry name" value="Lipase_GDXG_put_SER_AS"/>
</dbReference>
<comment type="caution">
    <text evidence="5">The sequence shown here is derived from an EMBL/GenBank/DDBJ whole genome shotgun (WGS) entry which is preliminary data.</text>
</comment>
<dbReference type="Gene3D" id="3.40.50.1820">
    <property type="entry name" value="alpha/beta hydrolase"/>
    <property type="match status" value="1"/>
</dbReference>
<evidence type="ECO:0000313" key="6">
    <source>
        <dbReference type="Proteomes" id="UP001597440"/>
    </source>
</evidence>
<protein>
    <submittedName>
        <fullName evidence="5">Alpha/beta hydrolase</fullName>
    </submittedName>
</protein>
<evidence type="ECO:0000256" key="1">
    <source>
        <dbReference type="ARBA" id="ARBA00010515"/>
    </source>
</evidence>
<evidence type="ECO:0000259" key="4">
    <source>
        <dbReference type="Pfam" id="PF07859"/>
    </source>
</evidence>
<evidence type="ECO:0000313" key="5">
    <source>
        <dbReference type="EMBL" id="MFD2557206.1"/>
    </source>
</evidence>
<dbReference type="EMBL" id="JBHULD010000025">
    <property type="protein sequence ID" value="MFD2557206.1"/>
    <property type="molecule type" value="Genomic_DNA"/>
</dbReference>
<evidence type="ECO:0000256" key="2">
    <source>
        <dbReference type="ARBA" id="ARBA00022801"/>
    </source>
</evidence>
<dbReference type="Pfam" id="PF07859">
    <property type="entry name" value="Abhydrolase_3"/>
    <property type="match status" value="1"/>
</dbReference>
<dbReference type="GO" id="GO:0016787">
    <property type="term" value="F:hydrolase activity"/>
    <property type="evidence" value="ECO:0007669"/>
    <property type="project" value="UniProtKB-KW"/>
</dbReference>
<comment type="similarity">
    <text evidence="1">Belongs to the 'GDXG' lipolytic enzyme family.</text>
</comment>
<keyword evidence="6" id="KW-1185">Reference proteome</keyword>
<name>A0ABW5L911_9SPHI</name>
<accession>A0ABW5L911</accession>
<dbReference type="SUPFAM" id="SSF53474">
    <property type="entry name" value="alpha/beta-Hydrolases"/>
    <property type="match status" value="1"/>
</dbReference>
<dbReference type="RefSeq" id="WP_210354417.1">
    <property type="nucleotide sequence ID" value="NZ_JAEQMU010000002.1"/>
</dbReference>
<dbReference type="InterPro" id="IPR050300">
    <property type="entry name" value="GDXG_lipolytic_enzyme"/>
</dbReference>
<evidence type="ECO:0000256" key="3">
    <source>
        <dbReference type="PROSITE-ProRule" id="PRU10038"/>
    </source>
</evidence>
<dbReference type="InterPro" id="IPR029058">
    <property type="entry name" value="AB_hydrolase_fold"/>
</dbReference>
<reference evidence="6" key="1">
    <citation type="journal article" date="2019" name="Int. J. Syst. Evol. Microbiol.">
        <title>The Global Catalogue of Microorganisms (GCM) 10K type strain sequencing project: providing services to taxonomists for standard genome sequencing and annotation.</title>
        <authorList>
            <consortium name="The Broad Institute Genomics Platform"/>
            <consortium name="The Broad Institute Genome Sequencing Center for Infectious Disease"/>
            <person name="Wu L."/>
            <person name="Ma J."/>
        </authorList>
    </citation>
    <scope>NUCLEOTIDE SEQUENCE [LARGE SCALE GENOMIC DNA]</scope>
    <source>
        <strain evidence="6">KCTC 52298</strain>
    </source>
</reference>
<feature type="domain" description="Alpha/beta hydrolase fold-3" evidence="4">
    <location>
        <begin position="77"/>
        <end position="279"/>
    </location>
</feature>
<organism evidence="5 6">
    <name type="scientific">Sphingobacterium tabacisoli</name>
    <dbReference type="NCBI Taxonomy" id="2044855"/>
    <lineage>
        <taxon>Bacteria</taxon>
        <taxon>Pseudomonadati</taxon>
        <taxon>Bacteroidota</taxon>
        <taxon>Sphingobacteriia</taxon>
        <taxon>Sphingobacteriales</taxon>
        <taxon>Sphingobacteriaceae</taxon>
        <taxon>Sphingobacterium</taxon>
    </lineage>
</organism>